<evidence type="ECO:0000313" key="1">
    <source>
        <dbReference type="EMBL" id="SHE70084.1"/>
    </source>
</evidence>
<dbReference type="EMBL" id="FQVN01000001">
    <property type="protein sequence ID" value="SHE70084.1"/>
    <property type="molecule type" value="Genomic_DNA"/>
</dbReference>
<reference evidence="1 2" key="1">
    <citation type="submission" date="2016-11" db="EMBL/GenBank/DDBJ databases">
        <authorList>
            <person name="Jaros S."/>
            <person name="Januszkiewicz K."/>
            <person name="Wedrychowicz H."/>
        </authorList>
    </citation>
    <scope>NUCLEOTIDE SEQUENCE [LARGE SCALE GENOMIC DNA]</scope>
    <source>
        <strain evidence="1 2">DSM 44523</strain>
    </source>
</reference>
<organism evidence="1 2">
    <name type="scientific">Streptoalloteichus hindustanus</name>
    <dbReference type="NCBI Taxonomy" id="2017"/>
    <lineage>
        <taxon>Bacteria</taxon>
        <taxon>Bacillati</taxon>
        <taxon>Actinomycetota</taxon>
        <taxon>Actinomycetes</taxon>
        <taxon>Pseudonocardiales</taxon>
        <taxon>Pseudonocardiaceae</taxon>
        <taxon>Streptoalloteichus</taxon>
    </lineage>
</organism>
<evidence type="ECO:0000313" key="2">
    <source>
        <dbReference type="Proteomes" id="UP000184501"/>
    </source>
</evidence>
<proteinExistence type="predicted"/>
<sequence>MNFDELKKAAEGLLQQHGDKVEMAVEKVGELAKERFGHEEQIDQGVQKIKDLIPDGNDGAGRG</sequence>
<dbReference type="STRING" id="2017.SAMN05444320_101819"/>
<name>A0A1M4VM14_STRHI</name>
<dbReference type="Pfam" id="PF14013">
    <property type="entry name" value="MT0933_antitox"/>
    <property type="match status" value="1"/>
</dbReference>
<accession>A0A1M4VM14</accession>
<dbReference type="AlphaFoldDB" id="A0A1M4VM14"/>
<dbReference type="OrthoDB" id="3579262at2"/>
<dbReference type="InterPro" id="IPR028037">
    <property type="entry name" value="Antitoxin_Rv0909/MT0933"/>
</dbReference>
<dbReference type="Proteomes" id="UP000184501">
    <property type="component" value="Unassembled WGS sequence"/>
</dbReference>
<protein>
    <submittedName>
        <fullName evidence="1">MT0933-like antitoxin protein</fullName>
    </submittedName>
</protein>
<dbReference type="RefSeq" id="WP_073479905.1">
    <property type="nucleotide sequence ID" value="NZ_FQVN01000001.1"/>
</dbReference>
<gene>
    <name evidence="1" type="ORF">SAMN05444320_101819</name>
</gene>
<keyword evidence="2" id="KW-1185">Reference proteome</keyword>